<dbReference type="Pfam" id="PF00903">
    <property type="entry name" value="Glyoxalase"/>
    <property type="match status" value="1"/>
</dbReference>
<dbReference type="Gene3D" id="3.10.180.10">
    <property type="entry name" value="2,3-Dihydroxybiphenyl 1,2-Dioxygenase, domain 1"/>
    <property type="match status" value="1"/>
</dbReference>
<reference evidence="2 3" key="1">
    <citation type="submission" date="2017-08" db="EMBL/GenBank/DDBJ databases">
        <title>Infants hospitalized years apart are colonized by the same room-sourced microbial strains.</title>
        <authorList>
            <person name="Brooks B."/>
            <person name="Olm M.R."/>
            <person name="Firek B.A."/>
            <person name="Baker R."/>
            <person name="Thomas B.C."/>
            <person name="Morowitz M.J."/>
            <person name="Banfield J.F."/>
        </authorList>
    </citation>
    <scope>NUCLEOTIDE SEQUENCE [LARGE SCALE GENOMIC DNA]</scope>
    <source>
        <strain evidence="2">S2_005_002_R2_34</strain>
    </source>
</reference>
<gene>
    <name evidence="2" type="ORF">DI556_21820</name>
</gene>
<evidence type="ECO:0000259" key="1">
    <source>
        <dbReference type="PROSITE" id="PS51819"/>
    </source>
</evidence>
<dbReference type="AlphaFoldDB" id="A0A2W5PTX1"/>
<name>A0A2W5PTX1_RHOSU</name>
<feature type="domain" description="VOC" evidence="1">
    <location>
        <begin position="7"/>
        <end position="122"/>
    </location>
</feature>
<organism evidence="2 3">
    <name type="scientific">Rhodovulum sulfidophilum</name>
    <name type="common">Rhodobacter sulfidophilus</name>
    <dbReference type="NCBI Taxonomy" id="35806"/>
    <lineage>
        <taxon>Bacteria</taxon>
        <taxon>Pseudomonadati</taxon>
        <taxon>Pseudomonadota</taxon>
        <taxon>Alphaproteobacteria</taxon>
        <taxon>Rhodobacterales</taxon>
        <taxon>Paracoccaceae</taxon>
        <taxon>Rhodovulum</taxon>
    </lineage>
</organism>
<evidence type="ECO:0000313" key="2">
    <source>
        <dbReference type="EMBL" id="PZQ45883.1"/>
    </source>
</evidence>
<dbReference type="InterPro" id="IPR004360">
    <property type="entry name" value="Glyas_Fos-R_dOase_dom"/>
</dbReference>
<dbReference type="InterPro" id="IPR037523">
    <property type="entry name" value="VOC_core"/>
</dbReference>
<dbReference type="InterPro" id="IPR029068">
    <property type="entry name" value="Glyas_Bleomycin-R_OHBP_Dase"/>
</dbReference>
<accession>A0A2W5PTX1</accession>
<sequence>MTHPRPPIEQAVTWLYTDDLEKLAPFYSDVLGLEMVLDQGKCRVFRTAPGAYLGVCCMANRPLGTRGMMVTFLCEDVQAMYEALVARGVDTFEHPPRKLGDGSLIGTYFRDPQGYHLQIQQFLDARWRHPVRPVVDAG</sequence>
<dbReference type="PROSITE" id="PS51819">
    <property type="entry name" value="VOC"/>
    <property type="match status" value="1"/>
</dbReference>
<dbReference type="SUPFAM" id="SSF54593">
    <property type="entry name" value="Glyoxalase/Bleomycin resistance protein/Dihydroxybiphenyl dioxygenase"/>
    <property type="match status" value="1"/>
</dbReference>
<protein>
    <submittedName>
        <fullName evidence="2">Glyoxalase</fullName>
    </submittedName>
</protein>
<dbReference type="Proteomes" id="UP000249185">
    <property type="component" value="Unassembled WGS sequence"/>
</dbReference>
<comment type="caution">
    <text evidence="2">The sequence shown here is derived from an EMBL/GenBank/DDBJ whole genome shotgun (WGS) entry which is preliminary data.</text>
</comment>
<proteinExistence type="predicted"/>
<dbReference type="EMBL" id="QFPW01000036">
    <property type="protein sequence ID" value="PZQ45883.1"/>
    <property type="molecule type" value="Genomic_DNA"/>
</dbReference>
<evidence type="ECO:0000313" key="3">
    <source>
        <dbReference type="Proteomes" id="UP000249185"/>
    </source>
</evidence>